<name>A0A6A6PCY2_9PEZI</name>
<feature type="compositionally biased region" description="Polar residues" evidence="5">
    <location>
        <begin position="441"/>
        <end position="451"/>
    </location>
</feature>
<feature type="region of interest" description="Disordered" evidence="5">
    <location>
        <begin position="438"/>
        <end position="485"/>
    </location>
</feature>
<sequence length="683" mass="75238">MPRPPAEPENIIARALAASATKALSKLPRAATKPKRKVNKFPAATTEILTNWLNENHDDPYPTKATVTRLAKDTELKEKQVRTWLTNHRKRQLDPMEKFLSSDEECASEEDIVRNSQSPEYSNSSGFNSVSSSKSISPAGSAYSYTHLGDRIRKRRKGVKAYRSKPLNLSAVDQKLGDLGGSSNSEANSPSPSDSKMMFECTFCCKKVSPKGWKRHEETQHQPSHEWVCMTTSARLSLPSSADTECAFCQMLNPDEEHFRNEHRISDCLARPQDERVFTRKDHLAQHLAQFHDCKVLHQRTAAAWKSKIDYGSREWHCGFCGVLLDNWDSRASHISSHFRKGKTMADWDTNRAPSSGQLPANASGFCTTRAPTPNPSSTSPNGSFNSDVSGLLSNANLALAKDISQLNQPTFNSVSEINDAVARDRLRAKQVSIGVPTLQIPRQRSSSRGSSHLEVAAAQSLHRRRRSQPEMHSGSFDNNSLSPAHAHLGSPLSARCAYSANNSAASSPISGPLRGRGFSLGMPAYINVARPLRFKCIEPYCEAARFQTIPEWRAHQATHSSQIATWKCQWATPSGSGKILCGEFFPSLQGFLHHLQTVHQVAGNDDWMAACASACCITGDTAAPAGAAAQMWCGFCLRMMPLASDGTGFDRKLDHILEHLTSGLSMENWQDVTKSQISIPLP</sequence>
<dbReference type="PROSITE" id="PS50071">
    <property type="entry name" value="HOMEOBOX_2"/>
    <property type="match status" value="1"/>
</dbReference>
<organism evidence="7 8">
    <name type="scientific">Lineolata rhizophorae</name>
    <dbReference type="NCBI Taxonomy" id="578093"/>
    <lineage>
        <taxon>Eukaryota</taxon>
        <taxon>Fungi</taxon>
        <taxon>Dikarya</taxon>
        <taxon>Ascomycota</taxon>
        <taxon>Pezizomycotina</taxon>
        <taxon>Dothideomycetes</taxon>
        <taxon>Dothideomycetes incertae sedis</taxon>
        <taxon>Lineolatales</taxon>
        <taxon>Lineolataceae</taxon>
        <taxon>Lineolata</taxon>
    </lineage>
</organism>
<feature type="DNA-binding region" description="Homeobox" evidence="4">
    <location>
        <begin position="34"/>
        <end position="96"/>
    </location>
</feature>
<keyword evidence="1 4" id="KW-0238">DNA-binding</keyword>
<dbReference type="GO" id="GO:0005634">
    <property type="term" value="C:nucleus"/>
    <property type="evidence" value="ECO:0007669"/>
    <property type="project" value="UniProtKB-SubCell"/>
</dbReference>
<proteinExistence type="predicted"/>
<dbReference type="InterPro" id="IPR013087">
    <property type="entry name" value="Znf_C2H2_type"/>
</dbReference>
<dbReference type="Pfam" id="PF05920">
    <property type="entry name" value="Homeobox_KN"/>
    <property type="match status" value="1"/>
</dbReference>
<dbReference type="AlphaFoldDB" id="A0A6A6PCY2"/>
<evidence type="ECO:0000256" key="5">
    <source>
        <dbReference type="SAM" id="MobiDB-lite"/>
    </source>
</evidence>
<reference evidence="7" key="1">
    <citation type="journal article" date="2020" name="Stud. Mycol.">
        <title>101 Dothideomycetes genomes: a test case for predicting lifestyles and emergence of pathogens.</title>
        <authorList>
            <person name="Haridas S."/>
            <person name="Albert R."/>
            <person name="Binder M."/>
            <person name="Bloem J."/>
            <person name="Labutti K."/>
            <person name="Salamov A."/>
            <person name="Andreopoulos B."/>
            <person name="Baker S."/>
            <person name="Barry K."/>
            <person name="Bills G."/>
            <person name="Bluhm B."/>
            <person name="Cannon C."/>
            <person name="Castanera R."/>
            <person name="Culley D."/>
            <person name="Daum C."/>
            <person name="Ezra D."/>
            <person name="Gonzalez J."/>
            <person name="Henrissat B."/>
            <person name="Kuo A."/>
            <person name="Liang C."/>
            <person name="Lipzen A."/>
            <person name="Lutzoni F."/>
            <person name="Magnuson J."/>
            <person name="Mondo S."/>
            <person name="Nolan M."/>
            <person name="Ohm R."/>
            <person name="Pangilinan J."/>
            <person name="Park H.-J."/>
            <person name="Ramirez L."/>
            <person name="Alfaro M."/>
            <person name="Sun H."/>
            <person name="Tritt A."/>
            <person name="Yoshinaga Y."/>
            <person name="Zwiers L.-H."/>
            <person name="Turgeon B."/>
            <person name="Goodwin S."/>
            <person name="Spatafora J."/>
            <person name="Crous P."/>
            <person name="Grigoriev I."/>
        </authorList>
    </citation>
    <scope>NUCLEOTIDE SEQUENCE</scope>
    <source>
        <strain evidence="7">ATCC 16933</strain>
    </source>
</reference>
<accession>A0A6A6PCY2</accession>
<gene>
    <name evidence="7" type="ORF">BDY21DRAFT_1736</name>
</gene>
<evidence type="ECO:0000256" key="3">
    <source>
        <dbReference type="ARBA" id="ARBA00023242"/>
    </source>
</evidence>
<dbReference type="SMART" id="SM00389">
    <property type="entry name" value="HOX"/>
    <property type="match status" value="1"/>
</dbReference>
<dbReference type="Gene3D" id="1.10.10.60">
    <property type="entry name" value="Homeodomain-like"/>
    <property type="match status" value="1"/>
</dbReference>
<protein>
    <recommendedName>
        <fullName evidence="6">Homeobox domain-containing protein</fullName>
    </recommendedName>
</protein>
<evidence type="ECO:0000256" key="1">
    <source>
        <dbReference type="ARBA" id="ARBA00023125"/>
    </source>
</evidence>
<dbReference type="InterPro" id="IPR009057">
    <property type="entry name" value="Homeodomain-like_sf"/>
</dbReference>
<dbReference type="InterPro" id="IPR001356">
    <property type="entry name" value="HD"/>
</dbReference>
<dbReference type="GO" id="GO:0006355">
    <property type="term" value="P:regulation of DNA-templated transcription"/>
    <property type="evidence" value="ECO:0007669"/>
    <property type="project" value="InterPro"/>
</dbReference>
<dbReference type="PANTHER" id="PTHR11850">
    <property type="entry name" value="HOMEOBOX PROTEIN TRANSCRIPTION FACTORS"/>
    <property type="match status" value="1"/>
</dbReference>
<comment type="subcellular location">
    <subcellularLocation>
        <location evidence="4">Nucleus</location>
    </subcellularLocation>
</comment>
<evidence type="ECO:0000259" key="6">
    <source>
        <dbReference type="PROSITE" id="PS50071"/>
    </source>
</evidence>
<feature type="compositionally biased region" description="Low complexity" evidence="5">
    <location>
        <begin position="182"/>
        <end position="195"/>
    </location>
</feature>
<dbReference type="SMART" id="SM00355">
    <property type="entry name" value="ZnF_C2H2"/>
    <property type="match status" value="4"/>
</dbReference>
<keyword evidence="2 4" id="KW-0371">Homeobox</keyword>
<feature type="region of interest" description="Disordered" evidence="5">
    <location>
        <begin position="104"/>
        <end position="138"/>
    </location>
</feature>
<evidence type="ECO:0000256" key="2">
    <source>
        <dbReference type="ARBA" id="ARBA00023155"/>
    </source>
</evidence>
<keyword evidence="3 4" id="KW-0539">Nucleus</keyword>
<dbReference type="SUPFAM" id="SSF46689">
    <property type="entry name" value="Homeodomain-like"/>
    <property type="match status" value="1"/>
</dbReference>
<keyword evidence="8" id="KW-1185">Reference proteome</keyword>
<dbReference type="EMBL" id="MU001670">
    <property type="protein sequence ID" value="KAF2461831.1"/>
    <property type="molecule type" value="Genomic_DNA"/>
</dbReference>
<evidence type="ECO:0000256" key="4">
    <source>
        <dbReference type="PROSITE-ProRule" id="PRU00108"/>
    </source>
</evidence>
<feature type="compositionally biased region" description="Low complexity" evidence="5">
    <location>
        <begin position="121"/>
        <end position="138"/>
    </location>
</feature>
<dbReference type="OrthoDB" id="10056939at2759"/>
<dbReference type="InterPro" id="IPR008422">
    <property type="entry name" value="KN_HD"/>
</dbReference>
<dbReference type="CDD" id="cd00086">
    <property type="entry name" value="homeodomain"/>
    <property type="match status" value="1"/>
</dbReference>
<dbReference type="InterPro" id="IPR050224">
    <property type="entry name" value="TALE_homeobox"/>
</dbReference>
<feature type="region of interest" description="Disordered" evidence="5">
    <location>
        <begin position="173"/>
        <end position="195"/>
    </location>
</feature>
<evidence type="ECO:0000313" key="8">
    <source>
        <dbReference type="Proteomes" id="UP000799766"/>
    </source>
</evidence>
<feature type="domain" description="Homeobox" evidence="6">
    <location>
        <begin position="32"/>
        <end position="95"/>
    </location>
</feature>
<evidence type="ECO:0000313" key="7">
    <source>
        <dbReference type="EMBL" id="KAF2461831.1"/>
    </source>
</evidence>
<dbReference type="Proteomes" id="UP000799766">
    <property type="component" value="Unassembled WGS sequence"/>
</dbReference>
<dbReference type="GO" id="GO:0003677">
    <property type="term" value="F:DNA binding"/>
    <property type="evidence" value="ECO:0007669"/>
    <property type="project" value="UniProtKB-UniRule"/>
</dbReference>